<name>A0A6L2MN62_TANCI</name>
<keyword evidence="2" id="KW-0808">Transferase</keyword>
<sequence>MARRSQGPSKGKTRISLAVAFEPNQPSKKRKLRKRVLVVGSSNMEVEQTKGLGDADISNFWVELEGSLERSNNTPVRAIFAPCRILTYIRVATPIRGVARKGSVTGGFVGKPGFEVAQRCLDLLDTLARSALSYDTKYDQILEDDFATASRGEEIDMTFFPFAPGSYELFRDPNVCRRAFDQTITPAELRRTESLIPLELLNCFNVLSALMVSTRYTNLVASKARLRKSLSVNRGLTDELAQTNAKLSDQAIVVRNLQNELALESLLSSDEFHAALAHVSPLAEFNKALAAFPSIWFPFLGKVVVAAEGALSDVTKVFPDKLVYSATLVISTPPVVSEDLDQAPVDHVINGSPPVVYFTFCVILINFMMCKRFRFNWSASLFSSSSLWIIRLVGMPISAVGSFHCPVCLRMIYGCGDKFYSWSLYPRFKWVVDQPGFVVRYDGGWYSKPAYNVTIGAIYRTEVCTEVCAGAIYPNKVATRDSDDALVRYVENTIKDCIMDSGSSFHTTYCKQELERFKLRSDKFGVAERLIRTFRAESTGIRAEALKMLWAYSVSTAYLIYRIPYFPIGLRIPEEEWRGKDTNGSDELRYSFRDTKSHQVIRSRDITFVDSIYRARAPVRYSPSANYLLQIENGEPKSYSEALSSKESIQWKKAINEEMILLEKNQMCSLVRLPAGKKTSQSLWMFRVKEEQDDNKRYKARLVVKGFQQKQEAKPDLDEDDIPMSREEEAKFRQTFLIRFKQKQLNLGIRTERMIFNIDSVMKHSHSNDNTCFSIDVIDEILEEDSDALLDEADSPWVSPIYFVPKKGGITVVTNKNDELIPTRTVIGWRVCIDYHKLNEATIKDHFPLPFMDQMLERLAGNKYSCFLDGFSGYFLIPIDPNDQEKTTFTCPFGTYAYRRMPFGLCNAPDTFQRCMLAIFDDMIEESVEVFMDDFSVFGNSFETCLNNLDKILQHCKDAHLLLKWEKCHFMVKEGIVLGHKVSSAGLEVDKAKIDIILKLPPHATIKDIRSFLEHASFYQRFIKDFLKISRPLTKLLEKDTPFKFIDECKKAFELLKEKLTCALVIHLFKKQDAKPRLIRWILLLQEFDLEIKDKKGTENAAADHLSKIKNDELSDDSEVDDNFPE</sequence>
<keyword evidence="2" id="KW-0695">RNA-directed DNA polymerase</keyword>
<gene>
    <name evidence="2" type="ORF">Tci_047424</name>
</gene>
<dbReference type="PANTHER" id="PTHR24559">
    <property type="entry name" value="TRANSPOSON TY3-I GAG-POL POLYPROTEIN"/>
    <property type="match status" value="1"/>
</dbReference>
<comment type="caution">
    <text evidence="2">The sequence shown here is derived from an EMBL/GenBank/DDBJ whole genome shotgun (WGS) entry which is preliminary data.</text>
</comment>
<reference evidence="2" key="1">
    <citation type="journal article" date="2019" name="Sci. Rep.">
        <title>Draft genome of Tanacetum cinerariifolium, the natural source of mosquito coil.</title>
        <authorList>
            <person name="Yamashiro T."/>
            <person name="Shiraishi A."/>
            <person name="Satake H."/>
            <person name="Nakayama K."/>
        </authorList>
    </citation>
    <scope>NUCLEOTIDE SEQUENCE</scope>
</reference>
<evidence type="ECO:0000259" key="1">
    <source>
        <dbReference type="Pfam" id="PF00078"/>
    </source>
</evidence>
<dbReference type="Gene3D" id="3.30.70.270">
    <property type="match status" value="2"/>
</dbReference>
<dbReference type="CDD" id="cd01647">
    <property type="entry name" value="RT_LTR"/>
    <property type="match status" value="1"/>
</dbReference>
<dbReference type="InterPro" id="IPR043502">
    <property type="entry name" value="DNA/RNA_pol_sf"/>
</dbReference>
<dbReference type="InterPro" id="IPR000477">
    <property type="entry name" value="RT_dom"/>
</dbReference>
<dbReference type="GO" id="GO:0003964">
    <property type="term" value="F:RNA-directed DNA polymerase activity"/>
    <property type="evidence" value="ECO:0007669"/>
    <property type="project" value="UniProtKB-KW"/>
</dbReference>
<protein>
    <submittedName>
        <fullName evidence="2">Reverse transcriptase domain-containing protein</fullName>
    </submittedName>
</protein>
<keyword evidence="2" id="KW-0548">Nucleotidyltransferase</keyword>
<dbReference type="AlphaFoldDB" id="A0A6L2MN62"/>
<dbReference type="InterPro" id="IPR053134">
    <property type="entry name" value="RNA-dir_DNA_polymerase"/>
</dbReference>
<evidence type="ECO:0000313" key="2">
    <source>
        <dbReference type="EMBL" id="GEU75446.1"/>
    </source>
</evidence>
<dbReference type="EMBL" id="BKCJ010007083">
    <property type="protein sequence ID" value="GEU75446.1"/>
    <property type="molecule type" value="Genomic_DNA"/>
</dbReference>
<dbReference type="SUPFAM" id="SSF56672">
    <property type="entry name" value="DNA/RNA polymerases"/>
    <property type="match status" value="1"/>
</dbReference>
<dbReference type="Gene3D" id="3.10.10.10">
    <property type="entry name" value="HIV Type 1 Reverse Transcriptase, subunit A, domain 1"/>
    <property type="match status" value="1"/>
</dbReference>
<proteinExistence type="predicted"/>
<organism evidence="2">
    <name type="scientific">Tanacetum cinerariifolium</name>
    <name type="common">Dalmatian daisy</name>
    <name type="synonym">Chrysanthemum cinerariifolium</name>
    <dbReference type="NCBI Taxonomy" id="118510"/>
    <lineage>
        <taxon>Eukaryota</taxon>
        <taxon>Viridiplantae</taxon>
        <taxon>Streptophyta</taxon>
        <taxon>Embryophyta</taxon>
        <taxon>Tracheophyta</taxon>
        <taxon>Spermatophyta</taxon>
        <taxon>Magnoliopsida</taxon>
        <taxon>eudicotyledons</taxon>
        <taxon>Gunneridae</taxon>
        <taxon>Pentapetalae</taxon>
        <taxon>asterids</taxon>
        <taxon>campanulids</taxon>
        <taxon>Asterales</taxon>
        <taxon>Asteraceae</taxon>
        <taxon>Asteroideae</taxon>
        <taxon>Anthemideae</taxon>
        <taxon>Anthemidinae</taxon>
        <taxon>Tanacetum</taxon>
    </lineage>
</organism>
<dbReference type="PANTHER" id="PTHR24559:SF444">
    <property type="entry name" value="REVERSE TRANSCRIPTASE DOMAIN-CONTAINING PROTEIN"/>
    <property type="match status" value="1"/>
</dbReference>
<accession>A0A6L2MN62</accession>
<dbReference type="Pfam" id="PF00078">
    <property type="entry name" value="RVT_1"/>
    <property type="match status" value="1"/>
</dbReference>
<dbReference type="InterPro" id="IPR043128">
    <property type="entry name" value="Rev_trsase/Diguanyl_cyclase"/>
</dbReference>
<feature type="domain" description="Reverse transcriptase" evidence="1">
    <location>
        <begin position="826"/>
        <end position="981"/>
    </location>
</feature>